<proteinExistence type="predicted"/>
<organism evidence="1">
    <name type="scientific">Anguilla anguilla</name>
    <name type="common">European freshwater eel</name>
    <name type="synonym">Muraena anguilla</name>
    <dbReference type="NCBI Taxonomy" id="7936"/>
    <lineage>
        <taxon>Eukaryota</taxon>
        <taxon>Metazoa</taxon>
        <taxon>Chordata</taxon>
        <taxon>Craniata</taxon>
        <taxon>Vertebrata</taxon>
        <taxon>Euteleostomi</taxon>
        <taxon>Actinopterygii</taxon>
        <taxon>Neopterygii</taxon>
        <taxon>Teleostei</taxon>
        <taxon>Anguilliformes</taxon>
        <taxon>Anguillidae</taxon>
        <taxon>Anguilla</taxon>
    </lineage>
</organism>
<protein>
    <submittedName>
        <fullName evidence="1">Uncharacterized protein</fullName>
    </submittedName>
</protein>
<accession>A0A0E9SUS0</accession>
<dbReference type="AlphaFoldDB" id="A0A0E9SUS0"/>
<evidence type="ECO:0000313" key="1">
    <source>
        <dbReference type="EMBL" id="JAH45051.1"/>
    </source>
</evidence>
<dbReference type="EMBL" id="GBXM01063526">
    <property type="protein sequence ID" value="JAH45051.1"/>
    <property type="molecule type" value="Transcribed_RNA"/>
</dbReference>
<reference evidence="1" key="1">
    <citation type="submission" date="2014-11" db="EMBL/GenBank/DDBJ databases">
        <authorList>
            <person name="Amaro Gonzalez C."/>
        </authorList>
    </citation>
    <scope>NUCLEOTIDE SEQUENCE</scope>
</reference>
<sequence>MELKPLYLPSCTSASEPSHSCIIHTPY</sequence>
<reference evidence="1" key="2">
    <citation type="journal article" date="2015" name="Fish Shellfish Immunol.">
        <title>Early steps in the European eel (Anguilla anguilla)-Vibrio vulnificus interaction in the gills: Role of the RtxA13 toxin.</title>
        <authorList>
            <person name="Callol A."/>
            <person name="Pajuelo D."/>
            <person name="Ebbesson L."/>
            <person name="Teles M."/>
            <person name="MacKenzie S."/>
            <person name="Amaro C."/>
        </authorList>
    </citation>
    <scope>NUCLEOTIDE SEQUENCE</scope>
</reference>
<name>A0A0E9SUS0_ANGAN</name>